<protein>
    <submittedName>
        <fullName evidence="2">Peptidase inhibitor family I36 protein</fullName>
    </submittedName>
</protein>
<gene>
    <name evidence="2" type="ORF">AB0A76_04580</name>
</gene>
<dbReference type="PROSITE" id="PS51257">
    <property type="entry name" value="PROKAR_LIPOPROTEIN"/>
    <property type="match status" value="1"/>
</dbReference>
<dbReference type="EMBL" id="JBEZAM010000003">
    <property type="protein sequence ID" value="MEU7292471.1"/>
    <property type="molecule type" value="Genomic_DNA"/>
</dbReference>
<keyword evidence="1" id="KW-0732">Signal</keyword>
<proteinExistence type="predicted"/>
<keyword evidence="3" id="KW-1185">Reference proteome</keyword>
<accession>A0ABV3CQJ2</accession>
<name>A0ABV3CQJ2_STREX</name>
<evidence type="ECO:0000313" key="3">
    <source>
        <dbReference type="Proteomes" id="UP001551210"/>
    </source>
</evidence>
<feature type="signal peptide" evidence="1">
    <location>
        <begin position="1"/>
        <end position="24"/>
    </location>
</feature>
<evidence type="ECO:0000313" key="2">
    <source>
        <dbReference type="EMBL" id="MEU7292471.1"/>
    </source>
</evidence>
<dbReference type="RefSeq" id="WP_030220312.1">
    <property type="nucleotide sequence ID" value="NZ_JBEZAM010000003.1"/>
</dbReference>
<reference evidence="2 3" key="1">
    <citation type="submission" date="2024-06" db="EMBL/GenBank/DDBJ databases">
        <title>The Natural Products Discovery Center: Release of the First 8490 Sequenced Strains for Exploring Actinobacteria Biosynthetic Diversity.</title>
        <authorList>
            <person name="Kalkreuter E."/>
            <person name="Kautsar S.A."/>
            <person name="Yang D."/>
            <person name="Bader C.D."/>
            <person name="Teijaro C.N."/>
            <person name="Fluegel L."/>
            <person name="Davis C.M."/>
            <person name="Simpson J.R."/>
            <person name="Lauterbach L."/>
            <person name="Steele A.D."/>
            <person name="Gui C."/>
            <person name="Meng S."/>
            <person name="Li G."/>
            <person name="Viehrig K."/>
            <person name="Ye F."/>
            <person name="Su P."/>
            <person name="Kiefer A.F."/>
            <person name="Nichols A."/>
            <person name="Cepeda A.J."/>
            <person name="Yan W."/>
            <person name="Fan B."/>
            <person name="Jiang Y."/>
            <person name="Adhikari A."/>
            <person name="Zheng C.-J."/>
            <person name="Schuster L."/>
            <person name="Cowan T.M."/>
            <person name="Smanski M.J."/>
            <person name="Chevrette M.G."/>
            <person name="De Carvalho L.P.S."/>
            <person name="Shen B."/>
        </authorList>
    </citation>
    <scope>NUCLEOTIDE SEQUENCE [LARGE SCALE GENOMIC DNA]</scope>
    <source>
        <strain evidence="2 3">NPDC045705</strain>
    </source>
</reference>
<comment type="caution">
    <text evidence="2">The sequence shown here is derived from an EMBL/GenBank/DDBJ whole genome shotgun (WGS) entry which is preliminary data.</text>
</comment>
<dbReference type="Pfam" id="PF03995">
    <property type="entry name" value="Inhibitor_I36"/>
    <property type="match status" value="1"/>
</dbReference>
<evidence type="ECO:0000256" key="1">
    <source>
        <dbReference type="SAM" id="SignalP"/>
    </source>
</evidence>
<dbReference type="Proteomes" id="UP001551210">
    <property type="component" value="Unassembled WGS sequence"/>
</dbReference>
<sequence>MNIKRLVASSGIALALTGSMLTFAAPANAVIGCEDFHACLYYNSDYKGAMYKQEYDVPDYYNRYFSASLAGSNGDGLVVKNNAASVDNWDRLSRIRIYYNSNYNGSYAYQTIAANGKANLNSTMKNNNASGMFIDYGGNK</sequence>
<organism evidence="2 3">
    <name type="scientific">Streptomyces exfoliatus</name>
    <name type="common">Streptomyces hydrogenans</name>
    <dbReference type="NCBI Taxonomy" id="1905"/>
    <lineage>
        <taxon>Bacteria</taxon>
        <taxon>Bacillati</taxon>
        <taxon>Actinomycetota</taxon>
        <taxon>Actinomycetes</taxon>
        <taxon>Kitasatosporales</taxon>
        <taxon>Streptomycetaceae</taxon>
        <taxon>Streptomyces</taxon>
    </lineage>
</organism>
<feature type="chain" id="PRO_5046043376" evidence="1">
    <location>
        <begin position="25"/>
        <end position="140"/>
    </location>
</feature>